<name>A0A1I3H4P4_9RHOB</name>
<feature type="domain" description="Solute-binding protein family 5" evidence="4">
    <location>
        <begin position="83"/>
        <end position="448"/>
    </location>
</feature>
<accession>A0A1I3H4P4</accession>
<dbReference type="AlphaFoldDB" id="A0A1I3H4P4"/>
<feature type="signal peptide" evidence="3">
    <location>
        <begin position="1"/>
        <end position="32"/>
    </location>
</feature>
<dbReference type="SUPFAM" id="SSF53850">
    <property type="entry name" value="Periplasmic binding protein-like II"/>
    <property type="match status" value="1"/>
</dbReference>
<dbReference type="PANTHER" id="PTHR30290:SF34">
    <property type="entry name" value="ABC TRANSPORTER, PERIPLASMIC OLIGO-PEPTIDE BINDING PROTEIN, PUTATIVE-RELATED"/>
    <property type="match status" value="1"/>
</dbReference>
<dbReference type="GO" id="GO:0015833">
    <property type="term" value="P:peptide transport"/>
    <property type="evidence" value="ECO:0007669"/>
    <property type="project" value="TreeGrafter"/>
</dbReference>
<gene>
    <name evidence="5" type="ORF">SAMN05216258_105493</name>
</gene>
<dbReference type="PIRSF" id="PIRSF002741">
    <property type="entry name" value="MppA"/>
    <property type="match status" value="1"/>
</dbReference>
<evidence type="ECO:0000313" key="6">
    <source>
        <dbReference type="Proteomes" id="UP000199377"/>
    </source>
</evidence>
<protein>
    <submittedName>
        <fullName evidence="5">Peptide/nickel transport system substrate-binding protein</fullName>
    </submittedName>
</protein>
<dbReference type="GO" id="GO:0030288">
    <property type="term" value="C:outer membrane-bounded periplasmic space"/>
    <property type="evidence" value="ECO:0007669"/>
    <property type="project" value="UniProtKB-ARBA"/>
</dbReference>
<dbReference type="STRING" id="1114924.SAMN05216258_105493"/>
<dbReference type="Gene3D" id="3.40.190.10">
    <property type="entry name" value="Periplasmic binding protein-like II"/>
    <property type="match status" value="1"/>
</dbReference>
<reference evidence="5 6" key="1">
    <citation type="submission" date="2016-10" db="EMBL/GenBank/DDBJ databases">
        <authorList>
            <person name="de Groot N.N."/>
        </authorList>
    </citation>
    <scope>NUCLEOTIDE SEQUENCE [LARGE SCALE GENOMIC DNA]</scope>
    <source>
        <strain evidence="5 6">CGMCC 1.11030</strain>
    </source>
</reference>
<dbReference type="InterPro" id="IPR039424">
    <property type="entry name" value="SBP_5"/>
</dbReference>
<dbReference type="GO" id="GO:1904680">
    <property type="term" value="F:peptide transmembrane transporter activity"/>
    <property type="evidence" value="ECO:0007669"/>
    <property type="project" value="TreeGrafter"/>
</dbReference>
<dbReference type="Pfam" id="PF00496">
    <property type="entry name" value="SBP_bac_5"/>
    <property type="match status" value="1"/>
</dbReference>
<proteinExistence type="inferred from homology"/>
<dbReference type="Proteomes" id="UP000199377">
    <property type="component" value="Unassembled WGS sequence"/>
</dbReference>
<organism evidence="5 6">
    <name type="scientific">Albimonas pacifica</name>
    <dbReference type="NCBI Taxonomy" id="1114924"/>
    <lineage>
        <taxon>Bacteria</taxon>
        <taxon>Pseudomonadati</taxon>
        <taxon>Pseudomonadota</taxon>
        <taxon>Alphaproteobacteria</taxon>
        <taxon>Rhodobacterales</taxon>
        <taxon>Paracoccaceae</taxon>
        <taxon>Albimonas</taxon>
    </lineage>
</organism>
<dbReference type="EMBL" id="FOQH01000005">
    <property type="protein sequence ID" value="SFI30527.1"/>
    <property type="molecule type" value="Genomic_DNA"/>
</dbReference>
<comment type="similarity">
    <text evidence="2">Belongs to the bacterial solute-binding protein 5 family.</text>
</comment>
<evidence type="ECO:0000259" key="4">
    <source>
        <dbReference type="Pfam" id="PF00496"/>
    </source>
</evidence>
<dbReference type="Gene3D" id="3.90.76.10">
    <property type="entry name" value="Dipeptide-binding Protein, Domain 1"/>
    <property type="match status" value="1"/>
</dbReference>
<dbReference type="InterPro" id="IPR030678">
    <property type="entry name" value="Peptide/Ni-bd"/>
</dbReference>
<dbReference type="PANTHER" id="PTHR30290">
    <property type="entry name" value="PERIPLASMIC BINDING COMPONENT OF ABC TRANSPORTER"/>
    <property type="match status" value="1"/>
</dbReference>
<dbReference type="OrthoDB" id="9803988at2"/>
<evidence type="ECO:0000256" key="3">
    <source>
        <dbReference type="SAM" id="SignalP"/>
    </source>
</evidence>
<feature type="chain" id="PRO_5011583759" evidence="3">
    <location>
        <begin position="33"/>
        <end position="537"/>
    </location>
</feature>
<dbReference type="Gene3D" id="3.10.105.10">
    <property type="entry name" value="Dipeptide-binding Protein, Domain 3"/>
    <property type="match status" value="1"/>
</dbReference>
<sequence length="537" mass="59051">MKFLGRRSLGRLATLGVASALMASVAAGPLRAAPPADTFVMAKDISDIITLDPAEVFEFSGGEMIAQIYDRLMWFEPDDMSKLVCGVCESYEISDDGKTIAFTMREGMTFESGNPVTADDVVYSLRRVVKLNKTPSFIITQFGWTPENVDELVRVEDGKAVVEITEEFSPALVLNALSAGVASIVDMKTVEENATDGDMGYAWLKNNSAGSGPFSLQTWKANELVSMTANETFRSGAPGVKRAIVRHVAEPAAQRLMIEKGDIDLARDLTPDMVAALESDSSVKVQTDAKAALIYMAGNQDHEILGNPKVMEAIRYLVDYKGMADSFLKGQFKVHQAAWPGGMWAGYTETPYALDVEKAKALLAEAGYPDGFEIQMDTLNQSPYPEIAQAVQATLSMAGIKASITTAEGKTLWPMYRARKHALILAQWSPDYVDPHSNLDAFAHNPDNSLEAKLTGVLAWRNAWMDEAMNEMVVNARNEGDVDAREQQYFDIQKKLMEEGPYAILFQQTEQAVMRAEVEGFVSGPTFDLIYYRTVTK</sequence>
<keyword evidence="6" id="KW-1185">Reference proteome</keyword>
<evidence type="ECO:0000256" key="2">
    <source>
        <dbReference type="ARBA" id="ARBA00005695"/>
    </source>
</evidence>
<dbReference type="GO" id="GO:0043190">
    <property type="term" value="C:ATP-binding cassette (ABC) transporter complex"/>
    <property type="evidence" value="ECO:0007669"/>
    <property type="project" value="InterPro"/>
</dbReference>
<dbReference type="InterPro" id="IPR000914">
    <property type="entry name" value="SBP_5_dom"/>
</dbReference>
<keyword evidence="3" id="KW-0732">Signal</keyword>
<comment type="subcellular location">
    <subcellularLocation>
        <location evidence="1">Periplasm</location>
    </subcellularLocation>
</comment>
<evidence type="ECO:0000313" key="5">
    <source>
        <dbReference type="EMBL" id="SFI30527.1"/>
    </source>
</evidence>
<dbReference type="RefSeq" id="WP_092860293.1">
    <property type="nucleotide sequence ID" value="NZ_FOQH01000005.1"/>
</dbReference>
<evidence type="ECO:0000256" key="1">
    <source>
        <dbReference type="ARBA" id="ARBA00004418"/>
    </source>
</evidence>
<dbReference type="CDD" id="cd08512">
    <property type="entry name" value="PBP2_NikA_DppA_OppA_like_7"/>
    <property type="match status" value="1"/>
</dbReference>